<comment type="caution">
    <text evidence="1">The sequence shown here is derived from an EMBL/GenBank/DDBJ whole genome shotgun (WGS) entry which is preliminary data.</text>
</comment>
<dbReference type="Proteomes" id="UP001164250">
    <property type="component" value="Chromosome 10"/>
</dbReference>
<organism evidence="1 2">
    <name type="scientific">Pistacia atlantica</name>
    <dbReference type="NCBI Taxonomy" id="434234"/>
    <lineage>
        <taxon>Eukaryota</taxon>
        <taxon>Viridiplantae</taxon>
        <taxon>Streptophyta</taxon>
        <taxon>Embryophyta</taxon>
        <taxon>Tracheophyta</taxon>
        <taxon>Spermatophyta</taxon>
        <taxon>Magnoliopsida</taxon>
        <taxon>eudicotyledons</taxon>
        <taxon>Gunneridae</taxon>
        <taxon>Pentapetalae</taxon>
        <taxon>rosids</taxon>
        <taxon>malvids</taxon>
        <taxon>Sapindales</taxon>
        <taxon>Anacardiaceae</taxon>
        <taxon>Pistacia</taxon>
    </lineage>
</organism>
<gene>
    <name evidence="1" type="ORF">Patl1_08282</name>
</gene>
<reference evidence="2" key="1">
    <citation type="journal article" date="2023" name="G3 (Bethesda)">
        <title>Genome assembly and association tests identify interacting loci associated with vigor, precocity, and sex in interspecific pistachio rootstocks.</title>
        <authorList>
            <person name="Palmer W."/>
            <person name="Jacygrad E."/>
            <person name="Sagayaradj S."/>
            <person name="Cavanaugh K."/>
            <person name="Han R."/>
            <person name="Bertier L."/>
            <person name="Beede B."/>
            <person name="Kafkas S."/>
            <person name="Golino D."/>
            <person name="Preece J."/>
            <person name="Michelmore R."/>
        </authorList>
    </citation>
    <scope>NUCLEOTIDE SEQUENCE [LARGE SCALE GENOMIC DNA]</scope>
</reference>
<dbReference type="EMBL" id="CM047906">
    <property type="protein sequence ID" value="KAJ0086898.1"/>
    <property type="molecule type" value="Genomic_DNA"/>
</dbReference>
<evidence type="ECO:0000313" key="1">
    <source>
        <dbReference type="EMBL" id="KAJ0086898.1"/>
    </source>
</evidence>
<keyword evidence="2" id="KW-1185">Reference proteome</keyword>
<proteinExistence type="predicted"/>
<sequence length="161" mass="17827">MRSLTGTVSTVTKSRKIWRSFQVLGDIVLGYSYSNVLIEIQDTIKSPPSEAKMMNKASQISVGVKTLLYVLFGCFGYAAFGGLLPEKLLTGFGFGFHGPYWLIDIANAAIVINLIGAYQVYCQPLFALVEKQAAERFPNSEFISKEIKIPIPGFQTNDLYI</sequence>
<protein>
    <submittedName>
        <fullName evidence="1">Uncharacterized protein</fullName>
    </submittedName>
</protein>
<name>A0ACC1AJQ1_9ROSI</name>
<evidence type="ECO:0000313" key="2">
    <source>
        <dbReference type="Proteomes" id="UP001164250"/>
    </source>
</evidence>
<accession>A0ACC1AJQ1</accession>